<sequence>MDIRVQKTKKAIADAFLRMTGKKPIEKITVTDIVTEAQINKSTFYAHYRDIYDLMDALSNDAISSVVSAMHYLANMFEDPHAFFLDMYDALSICKNDNIQPFSSGNMKFSQQLSAALNAKAIEQGLQPDNYHYVGALLTFTINGIIALHKVKEPAINDEDLEKLANFFENGVRSL</sequence>
<feature type="DNA-binding region" description="H-T-H motif" evidence="2">
    <location>
        <begin position="29"/>
        <end position="48"/>
    </location>
</feature>
<name>A0ABR7GI91_9FIRM</name>
<evidence type="ECO:0000259" key="3">
    <source>
        <dbReference type="PROSITE" id="PS50977"/>
    </source>
</evidence>
<evidence type="ECO:0000313" key="5">
    <source>
        <dbReference type="Proteomes" id="UP000643810"/>
    </source>
</evidence>
<proteinExistence type="predicted"/>
<keyword evidence="1 2" id="KW-0238">DNA-binding</keyword>
<feature type="domain" description="HTH tetR-type" evidence="3">
    <location>
        <begin position="6"/>
        <end position="66"/>
    </location>
</feature>
<dbReference type="PROSITE" id="PS50977">
    <property type="entry name" value="HTH_TETR_2"/>
    <property type="match status" value="1"/>
</dbReference>
<comment type="caution">
    <text evidence="4">The sequence shown here is derived from an EMBL/GenBank/DDBJ whole genome shotgun (WGS) entry which is preliminary data.</text>
</comment>
<dbReference type="InterPro" id="IPR009057">
    <property type="entry name" value="Homeodomain-like_sf"/>
</dbReference>
<keyword evidence="5" id="KW-1185">Reference proteome</keyword>
<dbReference type="Proteomes" id="UP000643810">
    <property type="component" value="Unassembled WGS sequence"/>
</dbReference>
<gene>
    <name evidence="4" type="ORF">H8R94_10430</name>
</gene>
<dbReference type="Pfam" id="PF00440">
    <property type="entry name" value="TetR_N"/>
    <property type="match status" value="1"/>
</dbReference>
<accession>A0ABR7GI91</accession>
<dbReference type="PANTHER" id="PTHR43479:SF7">
    <property type="entry name" value="TETR-FAMILY TRANSCRIPTIONAL REGULATOR"/>
    <property type="match status" value="1"/>
</dbReference>
<dbReference type="InterPro" id="IPR050624">
    <property type="entry name" value="HTH-type_Tx_Regulator"/>
</dbReference>
<dbReference type="InterPro" id="IPR001647">
    <property type="entry name" value="HTH_TetR"/>
</dbReference>
<dbReference type="SUPFAM" id="SSF46689">
    <property type="entry name" value="Homeodomain-like"/>
    <property type="match status" value="1"/>
</dbReference>
<dbReference type="Gene3D" id="1.10.357.10">
    <property type="entry name" value="Tetracycline Repressor, domain 2"/>
    <property type="match status" value="1"/>
</dbReference>
<dbReference type="RefSeq" id="WP_186854615.1">
    <property type="nucleotide sequence ID" value="NZ_JACOPG010000004.1"/>
</dbReference>
<dbReference type="PANTHER" id="PTHR43479">
    <property type="entry name" value="ACREF/ENVCD OPERON REPRESSOR-RELATED"/>
    <property type="match status" value="1"/>
</dbReference>
<evidence type="ECO:0000256" key="2">
    <source>
        <dbReference type="PROSITE-ProRule" id="PRU00335"/>
    </source>
</evidence>
<dbReference type="EMBL" id="JACOPG010000004">
    <property type="protein sequence ID" value="MBC5687014.1"/>
    <property type="molecule type" value="Genomic_DNA"/>
</dbReference>
<reference evidence="4 5" key="1">
    <citation type="submission" date="2020-08" db="EMBL/GenBank/DDBJ databases">
        <title>Genome public.</title>
        <authorList>
            <person name="Liu C."/>
            <person name="Sun Q."/>
        </authorList>
    </citation>
    <scope>NUCLEOTIDE SEQUENCE [LARGE SCALE GENOMIC DNA]</scope>
    <source>
        <strain evidence="4 5">NSJ-9</strain>
    </source>
</reference>
<organism evidence="4 5">
    <name type="scientific">Roseburia lenta</name>
    <dbReference type="NCBI Taxonomy" id="2763061"/>
    <lineage>
        <taxon>Bacteria</taxon>
        <taxon>Bacillati</taxon>
        <taxon>Bacillota</taxon>
        <taxon>Clostridia</taxon>
        <taxon>Lachnospirales</taxon>
        <taxon>Lachnospiraceae</taxon>
        <taxon>Roseburia</taxon>
    </lineage>
</organism>
<protein>
    <submittedName>
        <fullName evidence="4">TetR family transcriptional regulator</fullName>
    </submittedName>
</protein>
<evidence type="ECO:0000313" key="4">
    <source>
        <dbReference type="EMBL" id="MBC5687014.1"/>
    </source>
</evidence>
<evidence type="ECO:0000256" key="1">
    <source>
        <dbReference type="ARBA" id="ARBA00023125"/>
    </source>
</evidence>